<dbReference type="PANTHER" id="PTHR20855:SF3">
    <property type="entry name" value="LD03007P"/>
    <property type="match status" value="1"/>
</dbReference>
<dbReference type="Proteomes" id="UP000616114">
    <property type="component" value="Unassembled WGS sequence"/>
</dbReference>
<keyword evidence="2 6" id="KW-0812">Transmembrane</keyword>
<feature type="transmembrane region" description="Helical" evidence="6">
    <location>
        <begin position="100"/>
        <end position="116"/>
    </location>
</feature>
<feature type="transmembrane region" description="Helical" evidence="6">
    <location>
        <begin position="149"/>
        <end position="169"/>
    </location>
</feature>
<evidence type="ECO:0000256" key="3">
    <source>
        <dbReference type="ARBA" id="ARBA00022989"/>
    </source>
</evidence>
<name>A0A8J2TWT7_9MICO</name>
<keyword evidence="7" id="KW-0238">DNA-binding</keyword>
<dbReference type="GO" id="GO:0016020">
    <property type="term" value="C:membrane"/>
    <property type="evidence" value="ECO:0007669"/>
    <property type="project" value="UniProtKB-SubCell"/>
</dbReference>
<dbReference type="GO" id="GO:0046872">
    <property type="term" value="F:metal ion binding"/>
    <property type="evidence" value="ECO:0007669"/>
    <property type="project" value="UniProtKB-KW"/>
</dbReference>
<feature type="transmembrane region" description="Helical" evidence="6">
    <location>
        <begin position="175"/>
        <end position="195"/>
    </location>
</feature>
<dbReference type="InterPro" id="IPR004254">
    <property type="entry name" value="AdipoR/HlyIII-related"/>
</dbReference>
<keyword evidence="5" id="KW-0862">Zinc</keyword>
<feature type="transmembrane region" description="Helical" evidence="6">
    <location>
        <begin position="216"/>
        <end position="234"/>
    </location>
</feature>
<comment type="subcellular location">
    <subcellularLocation>
        <location evidence="1">Membrane</location>
        <topology evidence="1">Multi-pass membrane protein</topology>
    </subcellularLocation>
</comment>
<feature type="transmembrane region" description="Helical" evidence="6">
    <location>
        <begin position="33"/>
        <end position="52"/>
    </location>
</feature>
<gene>
    <name evidence="7" type="ORF">GCM10011333_10220</name>
</gene>
<feature type="binding site" evidence="5">
    <location>
        <position position="80"/>
    </location>
    <ligand>
        <name>Zn(2+)</name>
        <dbReference type="ChEBI" id="CHEBI:29105"/>
    </ligand>
</feature>
<feature type="binding site" evidence="5">
    <location>
        <position position="212"/>
    </location>
    <ligand>
        <name>Zn(2+)</name>
        <dbReference type="ChEBI" id="CHEBI:29105"/>
    </ligand>
</feature>
<dbReference type="AlphaFoldDB" id="A0A8J2TWT7"/>
<feature type="transmembrane region" description="Helical" evidence="6">
    <location>
        <begin position="58"/>
        <end position="79"/>
    </location>
</feature>
<evidence type="ECO:0000256" key="6">
    <source>
        <dbReference type="SAM" id="Phobius"/>
    </source>
</evidence>
<keyword evidence="4 6" id="KW-0472">Membrane</keyword>
<dbReference type="RefSeq" id="WP_229744949.1">
    <property type="nucleotide sequence ID" value="NZ_BMFY01000004.1"/>
</dbReference>
<evidence type="ECO:0000256" key="4">
    <source>
        <dbReference type="ARBA" id="ARBA00023136"/>
    </source>
</evidence>
<keyword evidence="3 6" id="KW-1133">Transmembrane helix</keyword>
<accession>A0A8J2TWT7</accession>
<dbReference type="GO" id="GO:0003677">
    <property type="term" value="F:DNA binding"/>
    <property type="evidence" value="ECO:0007669"/>
    <property type="project" value="UniProtKB-KW"/>
</dbReference>
<feature type="transmembrane region" description="Helical" evidence="6">
    <location>
        <begin position="122"/>
        <end position="142"/>
    </location>
</feature>
<sequence>MTPDQPVTAQAADDDAGPIEQAVQRVRPRLRGWFHVGAFPVAVIGGLVLVVLAPTVSMRFACAVFALTGMLLFGTSAVYHRGSWSVTVKAHLRRWDHSNIFLIIAGTYTPVAVMLLPPTQMVWLLSIVWAGALIGVVFRVFWTSAPRWLYVPCYIAMGVAGVGYMGYIFDASVPVGILIIVGGVFYIGGAVVYGLKRPDPVPHVFGFHEIFHACTIVGYGSHFAGLVVAAVTMWDPAV</sequence>
<protein>
    <submittedName>
        <fullName evidence="7">DNA-binding protein</fullName>
    </submittedName>
</protein>
<evidence type="ECO:0000256" key="2">
    <source>
        <dbReference type="ARBA" id="ARBA00022692"/>
    </source>
</evidence>
<feature type="binding site" evidence="5">
    <location>
        <position position="208"/>
    </location>
    <ligand>
        <name>Zn(2+)</name>
        <dbReference type="ChEBI" id="CHEBI:29105"/>
    </ligand>
</feature>
<evidence type="ECO:0000256" key="1">
    <source>
        <dbReference type="ARBA" id="ARBA00004141"/>
    </source>
</evidence>
<dbReference type="EMBL" id="BMFY01000004">
    <property type="protein sequence ID" value="GGA09422.1"/>
    <property type="molecule type" value="Genomic_DNA"/>
</dbReference>
<dbReference type="PANTHER" id="PTHR20855">
    <property type="entry name" value="ADIPOR/PROGESTIN RECEPTOR-RELATED"/>
    <property type="match status" value="1"/>
</dbReference>
<keyword evidence="8" id="KW-1185">Reference proteome</keyword>
<comment type="caution">
    <text evidence="7">The sequence shown here is derived from an EMBL/GenBank/DDBJ whole genome shotgun (WGS) entry which is preliminary data.</text>
</comment>
<keyword evidence="5" id="KW-0479">Metal-binding</keyword>
<evidence type="ECO:0000313" key="8">
    <source>
        <dbReference type="Proteomes" id="UP000616114"/>
    </source>
</evidence>
<evidence type="ECO:0000256" key="5">
    <source>
        <dbReference type="PIRSR" id="PIRSR604254-1"/>
    </source>
</evidence>
<organism evidence="7 8">
    <name type="scientific">Sediminivirga luteola</name>
    <dbReference type="NCBI Taxonomy" id="1774748"/>
    <lineage>
        <taxon>Bacteria</taxon>
        <taxon>Bacillati</taxon>
        <taxon>Actinomycetota</taxon>
        <taxon>Actinomycetes</taxon>
        <taxon>Micrococcales</taxon>
        <taxon>Brevibacteriaceae</taxon>
        <taxon>Sediminivirga</taxon>
    </lineage>
</organism>
<proteinExistence type="predicted"/>
<evidence type="ECO:0000313" key="7">
    <source>
        <dbReference type="EMBL" id="GGA09422.1"/>
    </source>
</evidence>
<reference evidence="7" key="2">
    <citation type="submission" date="2020-09" db="EMBL/GenBank/DDBJ databases">
        <authorList>
            <person name="Sun Q."/>
            <person name="Zhou Y."/>
        </authorList>
    </citation>
    <scope>NUCLEOTIDE SEQUENCE</scope>
    <source>
        <strain evidence="7">CGMCC 1.12785</strain>
    </source>
</reference>
<reference evidence="7" key="1">
    <citation type="journal article" date="2014" name="Int. J. Syst. Evol. Microbiol.">
        <title>Complete genome sequence of Corynebacterium casei LMG S-19264T (=DSM 44701T), isolated from a smear-ripened cheese.</title>
        <authorList>
            <consortium name="US DOE Joint Genome Institute (JGI-PGF)"/>
            <person name="Walter F."/>
            <person name="Albersmeier A."/>
            <person name="Kalinowski J."/>
            <person name="Ruckert C."/>
        </authorList>
    </citation>
    <scope>NUCLEOTIDE SEQUENCE</scope>
    <source>
        <strain evidence="7">CGMCC 1.12785</strain>
    </source>
</reference>
<dbReference type="Pfam" id="PF03006">
    <property type="entry name" value="HlyIII"/>
    <property type="match status" value="1"/>
</dbReference>